<name>A0A4P0Y506_KLEPN</name>
<sequence length="37" mass="4266">MLQALCQRYWPQHFLNFLPEPQGQGSLRPISGRVPSI</sequence>
<protein>
    <submittedName>
        <fullName evidence="1">Uncharacterized protein</fullName>
    </submittedName>
</protein>
<accession>A0A4P0Y506</accession>
<organism evidence="1">
    <name type="scientific">Klebsiella pneumoniae</name>
    <dbReference type="NCBI Taxonomy" id="573"/>
    <lineage>
        <taxon>Bacteria</taxon>
        <taxon>Pseudomonadati</taxon>
        <taxon>Pseudomonadota</taxon>
        <taxon>Gammaproteobacteria</taxon>
        <taxon>Enterobacterales</taxon>
        <taxon>Enterobacteriaceae</taxon>
        <taxon>Klebsiella/Raoultella group</taxon>
        <taxon>Klebsiella</taxon>
        <taxon>Klebsiella pneumoniae complex</taxon>
    </lineage>
</organism>
<dbReference type="Proteomes" id="UP000507695">
    <property type="component" value="Unassembled WGS sequence"/>
</dbReference>
<proteinExistence type="predicted"/>
<reference evidence="1" key="1">
    <citation type="submission" date="2019-04" db="EMBL/GenBank/DDBJ databases">
        <authorList>
            <consortium name="Pathogen Informatics"/>
        </authorList>
    </citation>
    <scope>NUCLEOTIDE SEQUENCE</scope>
    <source>
        <strain evidence="1">NCTC9183</strain>
    </source>
</reference>
<dbReference type="AlphaFoldDB" id="A0A4P0Y506"/>
<evidence type="ECO:0000313" key="1">
    <source>
        <dbReference type="EMBL" id="VTM56988.1"/>
    </source>
</evidence>
<gene>
    <name evidence="1" type="ORF">NCTC9183_04443</name>
</gene>
<dbReference type="EMBL" id="CABDVL010000003">
    <property type="protein sequence ID" value="VTM56988.1"/>
    <property type="molecule type" value="Genomic_DNA"/>
</dbReference>